<comment type="caution">
    <text evidence="1">The sequence shown here is derived from an EMBL/GenBank/DDBJ whole genome shotgun (WGS) entry which is preliminary data.</text>
</comment>
<dbReference type="RefSeq" id="WP_067370370.1">
    <property type="nucleotide sequence ID" value="NZ_JBIUBN010000034.1"/>
</dbReference>
<protein>
    <recommendedName>
        <fullName evidence="3">Tetracyclin repressor-like C-terminal domain-containing protein</fullName>
    </recommendedName>
</protein>
<evidence type="ECO:0008006" key="3">
    <source>
        <dbReference type="Google" id="ProtNLM"/>
    </source>
</evidence>
<proteinExistence type="predicted"/>
<sequence>MGSDPAVEEMRQQLCEEGTRTLEAILRSHLPPHAVEPSLVLLTGGVFARVALQARPADRQFVEDLVDRVLVSAGERRTGR</sequence>
<dbReference type="EMBL" id="LRQV01000104">
    <property type="protein sequence ID" value="KXK59634.1"/>
    <property type="molecule type" value="Genomic_DNA"/>
</dbReference>
<accession>A0A136PML3</accession>
<name>A0A136PML3_9ACTN</name>
<gene>
    <name evidence="1" type="ORF">AWW66_23280</name>
</gene>
<evidence type="ECO:0000313" key="1">
    <source>
        <dbReference type="EMBL" id="KXK59634.1"/>
    </source>
</evidence>
<organism evidence="1 2">
    <name type="scientific">Micromonospora rosaria</name>
    <dbReference type="NCBI Taxonomy" id="47874"/>
    <lineage>
        <taxon>Bacteria</taxon>
        <taxon>Bacillati</taxon>
        <taxon>Actinomycetota</taxon>
        <taxon>Actinomycetes</taxon>
        <taxon>Micromonosporales</taxon>
        <taxon>Micromonosporaceae</taxon>
        <taxon>Micromonospora</taxon>
    </lineage>
</organism>
<evidence type="ECO:0000313" key="2">
    <source>
        <dbReference type="Proteomes" id="UP000070620"/>
    </source>
</evidence>
<keyword evidence="2" id="KW-1185">Reference proteome</keyword>
<dbReference type="OrthoDB" id="9796019at2"/>
<dbReference type="Proteomes" id="UP000070620">
    <property type="component" value="Unassembled WGS sequence"/>
</dbReference>
<dbReference type="Gene3D" id="1.10.357.10">
    <property type="entry name" value="Tetracycline Repressor, domain 2"/>
    <property type="match status" value="1"/>
</dbReference>
<dbReference type="AlphaFoldDB" id="A0A136PML3"/>
<reference evidence="1 2" key="1">
    <citation type="submission" date="2016-01" db="EMBL/GenBank/DDBJ databases">
        <title>Whole genome sequence and analysis of Micromonospora rosaria DSM 803, which can produce antibacterial substance rosamicin.</title>
        <authorList>
            <person name="Yang H."/>
            <person name="He X."/>
            <person name="Zhu D."/>
        </authorList>
    </citation>
    <scope>NUCLEOTIDE SEQUENCE [LARGE SCALE GENOMIC DNA]</scope>
    <source>
        <strain evidence="1 2">DSM 803</strain>
    </source>
</reference>